<protein>
    <recommendedName>
        <fullName evidence="2">DUF4283 domain-containing protein</fullName>
    </recommendedName>
</protein>
<sequence length="268" mass="29694">MAGKDISKDIESLRSEPHVPRKAMDWPKAPVSWSSLFQLGNGSKLKTTLNHFTPMFSDGVAEVPDDVIQKGQREWDDYLIGSFVGKRLLYPMVKAAVQKQWGIQAFDMVADADVFYFKFHSEQDKMAAIDKGPIFIAGRLFVVRFWSPESEKGKNFISSIPIWVKFEDVPKNLWSEDGLGFLASLIGKHVCLDDATANKTRLKFAKVTTYWKKNDSAGPSCVRKSQGVEISADVRVVSECGVVARVSPPSSPKVTYGGADNNAAKTVI</sequence>
<dbReference type="Pfam" id="PF14111">
    <property type="entry name" value="DUF4283"/>
    <property type="match status" value="1"/>
</dbReference>
<feature type="domain" description="DUF4283" evidence="2">
    <location>
        <begin position="73"/>
        <end position="150"/>
    </location>
</feature>
<accession>A0A7J6XGH4</accession>
<keyword evidence="4" id="KW-1185">Reference proteome</keyword>
<dbReference type="PANTHER" id="PTHR31286">
    <property type="entry name" value="GLYCINE-RICH CELL WALL STRUCTURAL PROTEIN 1.8-LIKE"/>
    <property type="match status" value="1"/>
</dbReference>
<proteinExistence type="predicted"/>
<dbReference type="Proteomes" id="UP000554482">
    <property type="component" value="Unassembled WGS sequence"/>
</dbReference>
<dbReference type="OrthoDB" id="1939300at2759"/>
<dbReference type="AlphaFoldDB" id="A0A7J6XGH4"/>
<feature type="region of interest" description="Disordered" evidence="1">
    <location>
        <begin position="1"/>
        <end position="23"/>
    </location>
</feature>
<gene>
    <name evidence="3" type="ORF">FRX31_002278</name>
</gene>
<name>A0A7J6XGH4_THATH</name>
<reference evidence="3 4" key="1">
    <citation type="submission" date="2020-06" db="EMBL/GenBank/DDBJ databases">
        <title>Transcriptomic and genomic resources for Thalictrum thalictroides and T. hernandezii: Facilitating candidate gene discovery in an emerging model plant lineage.</title>
        <authorList>
            <person name="Arias T."/>
            <person name="Riano-Pachon D.M."/>
            <person name="Di Stilio V.S."/>
        </authorList>
    </citation>
    <scope>NUCLEOTIDE SEQUENCE [LARGE SCALE GENOMIC DNA]</scope>
    <source>
        <strain evidence="4">cv. WT478/WT964</strain>
        <tissue evidence="3">Leaves</tissue>
    </source>
</reference>
<evidence type="ECO:0000313" key="4">
    <source>
        <dbReference type="Proteomes" id="UP000554482"/>
    </source>
</evidence>
<evidence type="ECO:0000313" key="3">
    <source>
        <dbReference type="EMBL" id="KAF5208135.1"/>
    </source>
</evidence>
<dbReference type="InterPro" id="IPR025558">
    <property type="entry name" value="DUF4283"/>
</dbReference>
<dbReference type="PANTHER" id="PTHR31286:SF165">
    <property type="entry name" value="DUF4283 DOMAIN-CONTAINING PROTEIN"/>
    <property type="match status" value="1"/>
</dbReference>
<dbReference type="EMBL" id="JABWDY010000396">
    <property type="protein sequence ID" value="KAF5208135.1"/>
    <property type="molecule type" value="Genomic_DNA"/>
</dbReference>
<evidence type="ECO:0000256" key="1">
    <source>
        <dbReference type="SAM" id="MobiDB-lite"/>
    </source>
</evidence>
<dbReference type="InterPro" id="IPR040256">
    <property type="entry name" value="At4g02000-like"/>
</dbReference>
<evidence type="ECO:0000259" key="2">
    <source>
        <dbReference type="Pfam" id="PF14111"/>
    </source>
</evidence>
<comment type="caution">
    <text evidence="3">The sequence shown here is derived from an EMBL/GenBank/DDBJ whole genome shotgun (WGS) entry which is preliminary data.</text>
</comment>
<organism evidence="3 4">
    <name type="scientific">Thalictrum thalictroides</name>
    <name type="common">Rue-anemone</name>
    <name type="synonym">Anemone thalictroides</name>
    <dbReference type="NCBI Taxonomy" id="46969"/>
    <lineage>
        <taxon>Eukaryota</taxon>
        <taxon>Viridiplantae</taxon>
        <taxon>Streptophyta</taxon>
        <taxon>Embryophyta</taxon>
        <taxon>Tracheophyta</taxon>
        <taxon>Spermatophyta</taxon>
        <taxon>Magnoliopsida</taxon>
        <taxon>Ranunculales</taxon>
        <taxon>Ranunculaceae</taxon>
        <taxon>Thalictroideae</taxon>
        <taxon>Thalictrum</taxon>
    </lineage>
</organism>